<feature type="domain" description="AbiEi antitoxin C-terminal" evidence="1">
    <location>
        <begin position="68"/>
        <end position="209"/>
    </location>
</feature>
<proteinExistence type="predicted"/>
<organism evidence="2 3">
    <name type="scientific">Christiangramia oceanisediminis</name>
    <dbReference type="NCBI Taxonomy" id="2920386"/>
    <lineage>
        <taxon>Bacteria</taxon>
        <taxon>Pseudomonadati</taxon>
        <taxon>Bacteroidota</taxon>
        <taxon>Flavobacteriia</taxon>
        <taxon>Flavobacteriales</taxon>
        <taxon>Flavobacteriaceae</taxon>
        <taxon>Christiangramia</taxon>
    </lineage>
</organism>
<gene>
    <name evidence="2" type="ORF">MKO06_11730</name>
</gene>
<dbReference type="Proteomes" id="UP001155280">
    <property type="component" value="Unassembled WGS sequence"/>
</dbReference>
<dbReference type="AlphaFoldDB" id="A0A9X2KYB6"/>
<protein>
    <submittedName>
        <fullName evidence="2">Type IV toxin-antitoxin system AbiEi family antitoxin</fullName>
    </submittedName>
</protein>
<comment type="caution">
    <text evidence="2">The sequence shown here is derived from an EMBL/GenBank/DDBJ whole genome shotgun (WGS) entry which is preliminary data.</text>
</comment>
<dbReference type="InterPro" id="IPR018547">
    <property type="entry name" value="AbiEi_C"/>
</dbReference>
<sequence length="263" mass="30301">MSASEYINKLLRVEEYSFSLAELLKETGKGKTALIRELDRLIEKGEVINLRQGFYLILTPRYSSFGKLPINLYIHKLFDYLERKYYLGFYSAAKVYGASHQQAQRDYVMSQTPKLLDIQKSAIDIRFLTTSVWPKNNIISKKSDAGIYHISSPALTLADLVRYQNKLGGINRMLSTIEELMEEVTQNDLEDLLNWFDHKATLQRLGFLISEIDANNGLDDLIFAHLSKQKFYPVLLQPDTEQRPGAVDNKWKVDINLQLESDI</sequence>
<name>A0A9X2KYB6_9FLAO</name>
<dbReference type="RefSeq" id="WP_241551346.1">
    <property type="nucleotide sequence ID" value="NZ_JANCNS010000002.1"/>
</dbReference>
<dbReference type="EMBL" id="JANCNS010000002">
    <property type="protein sequence ID" value="MCP9200583.1"/>
    <property type="molecule type" value="Genomic_DNA"/>
</dbReference>
<evidence type="ECO:0000259" key="1">
    <source>
        <dbReference type="Pfam" id="PF09407"/>
    </source>
</evidence>
<accession>A0A9X2KYB6</accession>
<dbReference type="Pfam" id="PF09407">
    <property type="entry name" value="AbiEi_1"/>
    <property type="match status" value="1"/>
</dbReference>
<evidence type="ECO:0000313" key="2">
    <source>
        <dbReference type="EMBL" id="MCP9200583.1"/>
    </source>
</evidence>
<evidence type="ECO:0000313" key="3">
    <source>
        <dbReference type="Proteomes" id="UP001155280"/>
    </source>
</evidence>
<reference evidence="2" key="1">
    <citation type="submission" date="2022-07" db="EMBL/GenBank/DDBJ databases">
        <title>Gramela sediminis sp. nov., isolated from deep-sea sediment of the Indian Ocean.</title>
        <authorList>
            <person name="Shi H."/>
        </authorList>
    </citation>
    <scope>NUCLEOTIDE SEQUENCE</scope>
    <source>
        <strain evidence="2">GC03-9</strain>
    </source>
</reference>
<keyword evidence="3" id="KW-1185">Reference proteome</keyword>